<keyword evidence="2" id="KW-0067">ATP-binding</keyword>
<reference evidence="4" key="1">
    <citation type="submission" date="2017-05" db="UniProtKB">
        <authorList>
            <consortium name="EnsemblMetazoa"/>
        </authorList>
    </citation>
    <scope>IDENTIFICATION</scope>
</reference>
<dbReference type="PANTHER" id="PTHR42961:SF2">
    <property type="entry name" value="IRON-SULFUR PROTEIN NUBPL"/>
    <property type="match status" value="1"/>
</dbReference>
<feature type="region of interest" description="Disordered" evidence="3">
    <location>
        <begin position="1"/>
        <end position="29"/>
    </location>
</feature>
<sequence>MDNAMTATATPPRHHLPPRDGISRTRQGETRLGERARLGYWGKVDSGRTRQELITKRVNSNMLRMPLRVFTLAKARQQELANISYGGHKEDKMILLTNYNVKCMSMCFLVEESEPIVWRGLMVMSAIWRLLRGVTWCLLDILIIDMPPGPGDTQLLYLYLVK</sequence>
<dbReference type="SUPFAM" id="SSF52540">
    <property type="entry name" value="P-loop containing nucleoside triphosphate hydrolases"/>
    <property type="match status" value="1"/>
</dbReference>
<dbReference type="GO" id="GO:0016226">
    <property type="term" value="P:iron-sulfur cluster assembly"/>
    <property type="evidence" value="ECO:0007669"/>
    <property type="project" value="InterPro"/>
</dbReference>
<dbReference type="STRING" id="400682.A0A1X7T945"/>
<dbReference type="InterPro" id="IPR027417">
    <property type="entry name" value="P-loop_NTPase"/>
</dbReference>
<evidence type="ECO:0000313" key="4">
    <source>
        <dbReference type="EnsemblMetazoa" id="Aqu2.1.11036_001"/>
    </source>
</evidence>
<feature type="compositionally biased region" description="Basic and acidic residues" evidence="3">
    <location>
        <begin position="17"/>
        <end position="29"/>
    </location>
</feature>
<dbReference type="InParanoid" id="A0A1X7T945"/>
<organism evidence="4">
    <name type="scientific">Amphimedon queenslandica</name>
    <name type="common">Sponge</name>
    <dbReference type="NCBI Taxonomy" id="400682"/>
    <lineage>
        <taxon>Eukaryota</taxon>
        <taxon>Metazoa</taxon>
        <taxon>Porifera</taxon>
        <taxon>Demospongiae</taxon>
        <taxon>Heteroscleromorpha</taxon>
        <taxon>Haplosclerida</taxon>
        <taxon>Niphatidae</taxon>
        <taxon>Amphimedon</taxon>
    </lineage>
</organism>
<dbReference type="AlphaFoldDB" id="A0A1X7T945"/>
<dbReference type="InterPro" id="IPR044304">
    <property type="entry name" value="NUBPL-like"/>
</dbReference>
<dbReference type="OrthoDB" id="1741334at2759"/>
<dbReference type="Pfam" id="PF10609">
    <property type="entry name" value="ParA"/>
    <property type="match status" value="1"/>
</dbReference>
<dbReference type="eggNOG" id="KOG3022">
    <property type="taxonomic scope" value="Eukaryota"/>
</dbReference>
<dbReference type="GO" id="GO:0032981">
    <property type="term" value="P:mitochondrial respiratory chain complex I assembly"/>
    <property type="evidence" value="ECO:0007669"/>
    <property type="project" value="TreeGrafter"/>
</dbReference>
<evidence type="ECO:0000256" key="3">
    <source>
        <dbReference type="SAM" id="MobiDB-lite"/>
    </source>
</evidence>
<dbReference type="PANTHER" id="PTHR42961">
    <property type="entry name" value="IRON-SULFUR PROTEIN NUBPL"/>
    <property type="match status" value="1"/>
</dbReference>
<keyword evidence="1" id="KW-0547">Nucleotide-binding</keyword>
<dbReference type="GO" id="GO:0051539">
    <property type="term" value="F:4 iron, 4 sulfur cluster binding"/>
    <property type="evidence" value="ECO:0007669"/>
    <property type="project" value="TreeGrafter"/>
</dbReference>
<proteinExistence type="predicted"/>
<evidence type="ECO:0000256" key="2">
    <source>
        <dbReference type="ARBA" id="ARBA00022840"/>
    </source>
</evidence>
<protein>
    <submittedName>
        <fullName evidence="4">Uncharacterized protein</fullName>
    </submittedName>
</protein>
<dbReference type="Gene3D" id="3.40.50.300">
    <property type="entry name" value="P-loop containing nucleotide triphosphate hydrolases"/>
    <property type="match status" value="1"/>
</dbReference>
<dbReference type="InterPro" id="IPR033756">
    <property type="entry name" value="YlxH/NBP35"/>
</dbReference>
<dbReference type="GO" id="GO:0005524">
    <property type="term" value="F:ATP binding"/>
    <property type="evidence" value="ECO:0007669"/>
    <property type="project" value="UniProtKB-KW"/>
</dbReference>
<dbReference type="EnsemblMetazoa" id="Aqu2.1.11036_001">
    <property type="protein sequence ID" value="Aqu2.1.11036_001"/>
    <property type="gene ID" value="Aqu2.1.11036"/>
</dbReference>
<accession>A0A1X7T945</accession>
<dbReference type="GO" id="GO:0005739">
    <property type="term" value="C:mitochondrion"/>
    <property type="evidence" value="ECO:0007669"/>
    <property type="project" value="TreeGrafter"/>
</dbReference>
<name>A0A1X7T945_AMPQE</name>
<evidence type="ECO:0000256" key="1">
    <source>
        <dbReference type="ARBA" id="ARBA00022741"/>
    </source>
</evidence>